<protein>
    <recommendedName>
        <fullName evidence="6">Major facilitator superfamily (MFS) profile domain-containing protein</fullName>
    </recommendedName>
</protein>
<accession>A0A8W8HTK8</accession>
<comment type="subcellular location">
    <subcellularLocation>
        <location evidence="1">Membrane</location>
        <topology evidence="1">Multi-pass membrane protein</topology>
    </subcellularLocation>
</comment>
<evidence type="ECO:0000256" key="1">
    <source>
        <dbReference type="ARBA" id="ARBA00004141"/>
    </source>
</evidence>
<dbReference type="Pfam" id="PF00083">
    <property type="entry name" value="Sugar_tr"/>
    <property type="match status" value="1"/>
</dbReference>
<feature type="domain" description="Major facilitator superfamily (MFS) profile" evidence="6">
    <location>
        <begin position="1"/>
        <end position="388"/>
    </location>
</feature>
<dbReference type="EnsemblMetazoa" id="G10982.1">
    <property type="protein sequence ID" value="G10982.1:cds"/>
    <property type="gene ID" value="G10982"/>
</dbReference>
<feature type="transmembrane region" description="Helical" evidence="5">
    <location>
        <begin position="242"/>
        <end position="260"/>
    </location>
</feature>
<evidence type="ECO:0000256" key="4">
    <source>
        <dbReference type="ARBA" id="ARBA00023136"/>
    </source>
</evidence>
<feature type="transmembrane region" description="Helical" evidence="5">
    <location>
        <begin position="109"/>
        <end position="128"/>
    </location>
</feature>
<dbReference type="InterPro" id="IPR005828">
    <property type="entry name" value="MFS_sugar_transport-like"/>
</dbReference>
<dbReference type="InterPro" id="IPR020846">
    <property type="entry name" value="MFS_dom"/>
</dbReference>
<feature type="transmembrane region" description="Helical" evidence="5">
    <location>
        <begin position="361"/>
        <end position="384"/>
    </location>
</feature>
<dbReference type="AlphaFoldDB" id="A0A8W8HTK8"/>
<evidence type="ECO:0000256" key="2">
    <source>
        <dbReference type="ARBA" id="ARBA00022692"/>
    </source>
</evidence>
<dbReference type="PROSITE" id="PS50850">
    <property type="entry name" value="MFS"/>
    <property type="match status" value="1"/>
</dbReference>
<name>A0A8W8HTK8_MAGGI</name>
<keyword evidence="8" id="KW-1185">Reference proteome</keyword>
<feature type="transmembrane region" description="Helical" evidence="5">
    <location>
        <begin position="209"/>
        <end position="230"/>
    </location>
</feature>
<keyword evidence="3 5" id="KW-1133">Transmembrane helix</keyword>
<evidence type="ECO:0000313" key="7">
    <source>
        <dbReference type="EnsemblMetazoa" id="G10982.1:cds"/>
    </source>
</evidence>
<evidence type="ECO:0000313" key="8">
    <source>
        <dbReference type="Proteomes" id="UP000005408"/>
    </source>
</evidence>
<dbReference type="PANTHER" id="PTHR24064">
    <property type="entry name" value="SOLUTE CARRIER FAMILY 22 MEMBER"/>
    <property type="match status" value="1"/>
</dbReference>
<sequence length="430" mass="48586">MVGQLIGAAFASSLSDRVGRKTVHLCSNFLTLVFGISVGFAPNYTTLAILKFILGVLIPGMILPAGVFTLELFPEKTRFVCEIMGSMFWTTGLVIMSGIAYLLQDYSWRYLQIVLSCFSLLSLIQYWVQDESLRWLIVNGKTKEVDRILLKVSRWNKIDYRELKANLKKKMDVSSKEKPDYEESLLDSSNKLTIVEKYSFLTILQNKSVLLISLLVYFAWFTVTLTYYSLTLTSTSLVGNRFLNFFFSVCVEYIALFIEYPMLFRFGRRTVAILFLGMAGTFLALATLFNYFSDGNQSFIMLSVIATFAGKMSVGGAFSVLFLFTPELFPTNLRNLSFGMCSAVSRIGGIISPFARTLATHIPWAPGMIFSIMCVGVTIIILYLPETRGIELPQTLGEVKLWYAENGGFQLRKFRNKNKHTSETMFVLTN</sequence>
<evidence type="ECO:0000256" key="3">
    <source>
        <dbReference type="ARBA" id="ARBA00022989"/>
    </source>
</evidence>
<feature type="transmembrane region" description="Helical" evidence="5">
    <location>
        <begin position="336"/>
        <end position="355"/>
    </location>
</feature>
<dbReference type="GO" id="GO:0016020">
    <property type="term" value="C:membrane"/>
    <property type="evidence" value="ECO:0007669"/>
    <property type="project" value="UniProtKB-SubCell"/>
</dbReference>
<feature type="transmembrane region" description="Helical" evidence="5">
    <location>
        <begin position="272"/>
        <end position="293"/>
    </location>
</feature>
<evidence type="ECO:0000256" key="5">
    <source>
        <dbReference type="SAM" id="Phobius"/>
    </source>
</evidence>
<proteinExistence type="predicted"/>
<dbReference type="InterPro" id="IPR036259">
    <property type="entry name" value="MFS_trans_sf"/>
</dbReference>
<dbReference type="SUPFAM" id="SSF103473">
    <property type="entry name" value="MFS general substrate transporter"/>
    <property type="match status" value="1"/>
</dbReference>
<dbReference type="GO" id="GO:0022857">
    <property type="term" value="F:transmembrane transporter activity"/>
    <property type="evidence" value="ECO:0007669"/>
    <property type="project" value="InterPro"/>
</dbReference>
<keyword evidence="2 5" id="KW-0812">Transmembrane</keyword>
<feature type="transmembrane region" description="Helical" evidence="5">
    <location>
        <begin position="79"/>
        <end position="103"/>
    </location>
</feature>
<evidence type="ECO:0000259" key="6">
    <source>
        <dbReference type="PROSITE" id="PS50850"/>
    </source>
</evidence>
<dbReference type="Proteomes" id="UP000005408">
    <property type="component" value="Unassembled WGS sequence"/>
</dbReference>
<feature type="transmembrane region" description="Helical" evidence="5">
    <location>
        <begin position="299"/>
        <end position="324"/>
    </location>
</feature>
<feature type="transmembrane region" description="Helical" evidence="5">
    <location>
        <begin position="22"/>
        <end position="41"/>
    </location>
</feature>
<dbReference type="Gene3D" id="1.20.1250.20">
    <property type="entry name" value="MFS general substrate transporter like domains"/>
    <property type="match status" value="1"/>
</dbReference>
<keyword evidence="4 5" id="KW-0472">Membrane</keyword>
<reference evidence="7" key="1">
    <citation type="submission" date="2022-08" db="UniProtKB">
        <authorList>
            <consortium name="EnsemblMetazoa"/>
        </authorList>
    </citation>
    <scope>IDENTIFICATION</scope>
    <source>
        <strain evidence="7">05x7-T-G4-1.051#20</strain>
    </source>
</reference>
<organism evidence="7 8">
    <name type="scientific">Magallana gigas</name>
    <name type="common">Pacific oyster</name>
    <name type="synonym">Crassostrea gigas</name>
    <dbReference type="NCBI Taxonomy" id="29159"/>
    <lineage>
        <taxon>Eukaryota</taxon>
        <taxon>Metazoa</taxon>
        <taxon>Spiralia</taxon>
        <taxon>Lophotrochozoa</taxon>
        <taxon>Mollusca</taxon>
        <taxon>Bivalvia</taxon>
        <taxon>Autobranchia</taxon>
        <taxon>Pteriomorphia</taxon>
        <taxon>Ostreida</taxon>
        <taxon>Ostreoidea</taxon>
        <taxon>Ostreidae</taxon>
        <taxon>Magallana</taxon>
    </lineage>
</organism>
<feature type="transmembrane region" description="Helical" evidence="5">
    <location>
        <begin position="47"/>
        <end position="67"/>
    </location>
</feature>